<dbReference type="GO" id="GO:0008289">
    <property type="term" value="F:lipid binding"/>
    <property type="evidence" value="ECO:0007669"/>
    <property type="project" value="UniProtKB-KW"/>
</dbReference>
<keyword evidence="5" id="KW-1015">Disulfide bond</keyword>
<evidence type="ECO:0000256" key="6">
    <source>
        <dbReference type="SAM" id="SignalP"/>
    </source>
</evidence>
<evidence type="ECO:0000313" key="9">
    <source>
        <dbReference type="Proteomes" id="UP001187192"/>
    </source>
</evidence>
<accession>A0AA88A168</accession>
<evidence type="ECO:0000256" key="3">
    <source>
        <dbReference type="ARBA" id="ARBA00022448"/>
    </source>
</evidence>
<evidence type="ECO:0000313" key="8">
    <source>
        <dbReference type="EMBL" id="GMN46248.1"/>
    </source>
</evidence>
<evidence type="ECO:0000256" key="1">
    <source>
        <dbReference type="ARBA" id="ARBA00003211"/>
    </source>
</evidence>
<sequence length="87" mass="9746">MKNVSAISALLVVVVMMTVFMAKLGQAAISCSQVDMALRPSLEYLKGTVTQPPVECCSGVATIKQNTPTKIDRESRRRHYYKMWIPR</sequence>
<evidence type="ECO:0000256" key="5">
    <source>
        <dbReference type="ARBA" id="ARBA00023157"/>
    </source>
</evidence>
<organism evidence="8 9">
    <name type="scientific">Ficus carica</name>
    <name type="common">Common fig</name>
    <dbReference type="NCBI Taxonomy" id="3494"/>
    <lineage>
        <taxon>Eukaryota</taxon>
        <taxon>Viridiplantae</taxon>
        <taxon>Streptophyta</taxon>
        <taxon>Embryophyta</taxon>
        <taxon>Tracheophyta</taxon>
        <taxon>Spermatophyta</taxon>
        <taxon>Magnoliopsida</taxon>
        <taxon>eudicotyledons</taxon>
        <taxon>Gunneridae</taxon>
        <taxon>Pentapetalae</taxon>
        <taxon>rosids</taxon>
        <taxon>fabids</taxon>
        <taxon>Rosales</taxon>
        <taxon>Moraceae</taxon>
        <taxon>Ficeae</taxon>
        <taxon>Ficus</taxon>
    </lineage>
</organism>
<proteinExistence type="inferred from homology"/>
<name>A0AA88A168_FICCA</name>
<dbReference type="Proteomes" id="UP001187192">
    <property type="component" value="Unassembled WGS sequence"/>
</dbReference>
<dbReference type="EMBL" id="BTGU01000022">
    <property type="protein sequence ID" value="GMN46248.1"/>
    <property type="molecule type" value="Genomic_DNA"/>
</dbReference>
<gene>
    <name evidence="8" type="ORF">TIFTF001_015435</name>
</gene>
<feature type="domain" description="Bifunctional inhibitor/plant lipid transfer protein/seed storage helical" evidence="7">
    <location>
        <begin position="31"/>
        <end position="64"/>
    </location>
</feature>
<evidence type="ECO:0000256" key="4">
    <source>
        <dbReference type="ARBA" id="ARBA00023121"/>
    </source>
</evidence>
<feature type="signal peptide" evidence="6">
    <location>
        <begin position="1"/>
        <end position="27"/>
    </location>
</feature>
<dbReference type="InterPro" id="IPR016140">
    <property type="entry name" value="Bifunc_inhib/LTP/seed_store"/>
</dbReference>
<dbReference type="Pfam" id="PF00234">
    <property type="entry name" value="Tryp_alpha_amyl"/>
    <property type="match status" value="1"/>
</dbReference>
<evidence type="ECO:0000256" key="2">
    <source>
        <dbReference type="ARBA" id="ARBA00009748"/>
    </source>
</evidence>
<dbReference type="SUPFAM" id="SSF47699">
    <property type="entry name" value="Bifunctional inhibitor/lipid-transfer protein/seed storage 2S albumin"/>
    <property type="match status" value="1"/>
</dbReference>
<comment type="function">
    <text evidence="1">Plant non-specific lipid-transfer proteins transfer phospholipids as well as galactolipids across membranes. May play a role in wax or cutin deposition in the cell walls of expanding epidermal cells and certain secretory tissues.</text>
</comment>
<protein>
    <recommendedName>
        <fullName evidence="7">Bifunctional inhibitor/plant lipid transfer protein/seed storage helical domain-containing protein</fullName>
    </recommendedName>
</protein>
<reference evidence="8" key="1">
    <citation type="submission" date="2023-07" db="EMBL/GenBank/DDBJ databases">
        <title>draft genome sequence of fig (Ficus carica).</title>
        <authorList>
            <person name="Takahashi T."/>
            <person name="Nishimura K."/>
        </authorList>
    </citation>
    <scope>NUCLEOTIDE SEQUENCE</scope>
</reference>
<dbReference type="PANTHER" id="PTHR33076">
    <property type="entry name" value="NON-SPECIFIC LIPID-TRANSFER PROTEIN 2-RELATED"/>
    <property type="match status" value="1"/>
</dbReference>
<dbReference type="GO" id="GO:0006869">
    <property type="term" value="P:lipid transport"/>
    <property type="evidence" value="ECO:0007669"/>
    <property type="project" value="InterPro"/>
</dbReference>
<comment type="similarity">
    <text evidence="2">Belongs to the plant LTP family.</text>
</comment>
<dbReference type="InterPro" id="IPR036312">
    <property type="entry name" value="Bifun_inhib/LTP/seed_sf"/>
</dbReference>
<evidence type="ECO:0000259" key="7">
    <source>
        <dbReference type="Pfam" id="PF00234"/>
    </source>
</evidence>
<dbReference type="AlphaFoldDB" id="A0AA88A168"/>
<keyword evidence="4" id="KW-0446">Lipid-binding</keyword>
<dbReference type="Gene3D" id="1.10.110.10">
    <property type="entry name" value="Plant lipid-transfer and hydrophobic proteins"/>
    <property type="match status" value="1"/>
</dbReference>
<comment type="caution">
    <text evidence="8">The sequence shown here is derived from an EMBL/GenBank/DDBJ whole genome shotgun (WGS) entry which is preliminary data.</text>
</comment>
<keyword evidence="3" id="KW-0813">Transport</keyword>
<feature type="chain" id="PRO_5041734335" description="Bifunctional inhibitor/plant lipid transfer protein/seed storage helical domain-containing protein" evidence="6">
    <location>
        <begin position="28"/>
        <end position="87"/>
    </location>
</feature>
<dbReference type="InterPro" id="IPR000528">
    <property type="entry name" value="Plant_nsLTP"/>
</dbReference>
<keyword evidence="6" id="KW-0732">Signal</keyword>
<keyword evidence="9" id="KW-1185">Reference proteome</keyword>